<feature type="domain" description="DUF6792" evidence="1">
    <location>
        <begin position="21"/>
        <end position="104"/>
    </location>
</feature>
<sequence>MSNKEILDSDSVRARMIQMEYKEITESEIRRIYIEETGTEPPANITIYSSEDFPELREGDYYSGFDGSAIHFYDEEKGINQVYTITRGSEGNEKESWKAYLFGVEVV</sequence>
<evidence type="ECO:0000259" key="1">
    <source>
        <dbReference type="Pfam" id="PF20591"/>
    </source>
</evidence>
<dbReference type="AlphaFoldDB" id="A0A9Q4AYW8"/>
<dbReference type="InterPro" id="IPR046742">
    <property type="entry name" value="DUF6792"/>
</dbReference>
<evidence type="ECO:0000313" key="3">
    <source>
        <dbReference type="Proteomes" id="UP001057753"/>
    </source>
</evidence>
<organism evidence="2 3">
    <name type="scientific">Salipaludibacillus agaradhaerens</name>
    <name type="common">Bacillus agaradhaerens</name>
    <dbReference type="NCBI Taxonomy" id="76935"/>
    <lineage>
        <taxon>Bacteria</taxon>
        <taxon>Bacillati</taxon>
        <taxon>Bacillota</taxon>
        <taxon>Bacilli</taxon>
        <taxon>Bacillales</taxon>
        <taxon>Bacillaceae</taxon>
    </lineage>
</organism>
<dbReference type="Proteomes" id="UP001057753">
    <property type="component" value="Unassembled WGS sequence"/>
</dbReference>
<comment type="caution">
    <text evidence="2">The sequence shown here is derived from an EMBL/GenBank/DDBJ whole genome shotgun (WGS) entry which is preliminary data.</text>
</comment>
<dbReference type="Pfam" id="PF20591">
    <property type="entry name" value="DUF6792"/>
    <property type="match status" value="1"/>
</dbReference>
<gene>
    <name evidence="2" type="ORF">HXA33_00250</name>
</gene>
<accession>A0A9Q4AYW8</accession>
<proteinExistence type="predicted"/>
<keyword evidence="3" id="KW-1185">Reference proteome</keyword>
<dbReference type="RefSeq" id="WP_257819598.1">
    <property type="nucleotide sequence ID" value="NZ_JABXYM010000001.1"/>
</dbReference>
<reference evidence="2" key="1">
    <citation type="submission" date="2020-06" db="EMBL/GenBank/DDBJ databases">
        <title>Insight into the genomes of haloalkaliphilic bacilli from Kenyan soda lakes.</title>
        <authorList>
            <person name="Mwirichia R."/>
            <person name="Villamizar G.C."/>
            <person name="Poehlein A."/>
            <person name="Mugweru J."/>
            <person name="Kipnyargis A."/>
            <person name="Kiplimo D."/>
            <person name="Orwa P."/>
            <person name="Daniel R."/>
        </authorList>
    </citation>
    <scope>NUCLEOTIDE SEQUENCE</scope>
    <source>
        <strain evidence="2">B1096_S55</strain>
    </source>
</reference>
<dbReference type="EMBL" id="JABXYM010000001">
    <property type="protein sequence ID" value="MCR6094977.1"/>
    <property type="molecule type" value="Genomic_DNA"/>
</dbReference>
<name>A0A9Q4AYW8_SALAG</name>
<protein>
    <recommendedName>
        <fullName evidence="1">DUF6792 domain-containing protein</fullName>
    </recommendedName>
</protein>
<evidence type="ECO:0000313" key="2">
    <source>
        <dbReference type="EMBL" id="MCR6094977.1"/>
    </source>
</evidence>